<evidence type="ECO:0000313" key="1">
    <source>
        <dbReference type="EMBL" id="OGG49971.1"/>
    </source>
</evidence>
<accession>A0A1F6CLU5</accession>
<reference evidence="1 2" key="1">
    <citation type="journal article" date="2016" name="Nat. Commun.">
        <title>Thousands of microbial genomes shed light on interconnected biogeochemical processes in an aquifer system.</title>
        <authorList>
            <person name="Anantharaman K."/>
            <person name="Brown C.T."/>
            <person name="Hug L.A."/>
            <person name="Sharon I."/>
            <person name="Castelle C.J."/>
            <person name="Probst A.J."/>
            <person name="Thomas B.C."/>
            <person name="Singh A."/>
            <person name="Wilkins M.J."/>
            <person name="Karaoz U."/>
            <person name="Brodie E.L."/>
            <person name="Williams K.H."/>
            <person name="Hubbard S.S."/>
            <person name="Banfield J.F."/>
        </authorList>
    </citation>
    <scope>NUCLEOTIDE SEQUENCE [LARGE SCALE GENOMIC DNA]</scope>
    <source>
        <strain evidence="2">RIFCSPLOWO2_12_FULL_64_10</strain>
    </source>
</reference>
<protein>
    <submittedName>
        <fullName evidence="1">Uncharacterized protein</fullName>
    </submittedName>
</protein>
<evidence type="ECO:0000313" key="2">
    <source>
        <dbReference type="Proteomes" id="UP000178606"/>
    </source>
</evidence>
<dbReference type="InterPro" id="IPR036439">
    <property type="entry name" value="Dockerin_dom_sf"/>
</dbReference>
<dbReference type="Gene3D" id="1.10.1330.10">
    <property type="entry name" value="Dockerin domain"/>
    <property type="match status" value="1"/>
</dbReference>
<gene>
    <name evidence="1" type="ORF">A3F84_13715</name>
</gene>
<dbReference type="PROSITE" id="PS00018">
    <property type="entry name" value="EF_HAND_1"/>
    <property type="match status" value="1"/>
</dbReference>
<comment type="caution">
    <text evidence="1">The sequence shown here is derived from an EMBL/GenBank/DDBJ whole genome shotgun (WGS) entry which is preliminary data.</text>
</comment>
<proteinExistence type="predicted"/>
<organism evidence="1 2">
    <name type="scientific">Handelsmanbacteria sp. (strain RIFCSPLOWO2_12_FULL_64_10)</name>
    <dbReference type="NCBI Taxonomy" id="1817868"/>
    <lineage>
        <taxon>Bacteria</taxon>
        <taxon>Candidatus Handelsmaniibacteriota</taxon>
    </lineage>
</organism>
<dbReference type="InterPro" id="IPR018247">
    <property type="entry name" value="EF_Hand_1_Ca_BS"/>
</dbReference>
<dbReference type="AlphaFoldDB" id="A0A1F6CLU5"/>
<dbReference type="EMBL" id="MFKF01000217">
    <property type="protein sequence ID" value="OGG49971.1"/>
    <property type="molecule type" value="Genomic_DNA"/>
</dbReference>
<name>A0A1F6CLU5_HANXR</name>
<dbReference type="Proteomes" id="UP000178606">
    <property type="component" value="Unassembled WGS sequence"/>
</dbReference>
<dbReference type="GO" id="GO:0000272">
    <property type="term" value="P:polysaccharide catabolic process"/>
    <property type="evidence" value="ECO:0007669"/>
    <property type="project" value="InterPro"/>
</dbReference>
<dbReference type="Gene3D" id="3.40.30.10">
    <property type="entry name" value="Glutaredoxin"/>
    <property type="match status" value="1"/>
</dbReference>
<sequence length="151" mass="16404">MSQKGFQALGVDVWDGDASDVKRFFVDLTGTTYPVLLKGGRVGSQYGVDRDVYMVVDQDGVVRYLSPGGLGQRYNEMAIISTIRSLLASDSDVAQSASDFDGNGEVGFDDFFLFAAAFGGRDARFDLDQSGGVDFSDFFLFAADFGKKARR</sequence>